<dbReference type="AlphaFoldDB" id="A0A7N0U2A8"/>
<dbReference type="SUPFAM" id="SSF103657">
    <property type="entry name" value="BAR/IMD domain-like"/>
    <property type="match status" value="1"/>
</dbReference>
<dbReference type="PANTHER" id="PTHR14167">
    <property type="entry name" value="SH3 DOMAIN-CONTAINING"/>
    <property type="match status" value="1"/>
</dbReference>
<dbReference type="SMART" id="SM00326">
    <property type="entry name" value="SH3"/>
    <property type="match status" value="1"/>
</dbReference>
<evidence type="ECO:0000313" key="6">
    <source>
        <dbReference type="Proteomes" id="UP000594263"/>
    </source>
</evidence>
<dbReference type="OMA" id="PAHIPEK"/>
<dbReference type="Gene3D" id="2.30.30.40">
    <property type="entry name" value="SH3 Domains"/>
    <property type="match status" value="1"/>
</dbReference>
<dbReference type="Gene3D" id="1.20.1270.60">
    <property type="entry name" value="Arfaptin homology (AH) domain/BAR domain"/>
    <property type="match status" value="1"/>
</dbReference>
<dbReference type="InterPro" id="IPR027267">
    <property type="entry name" value="AH/BAR_dom_sf"/>
</dbReference>
<name>A0A7N0U2A8_KALFE</name>
<dbReference type="EnsemblPlants" id="Kaladp0053s0075.1.v1.1">
    <property type="protein sequence ID" value="Kaladp0053s0075.1.v1.1"/>
    <property type="gene ID" value="Kaladp0053s0075.v1.1"/>
</dbReference>
<evidence type="ECO:0000313" key="5">
    <source>
        <dbReference type="EnsemblPlants" id="Kaladp0053s0075.1.v1.1"/>
    </source>
</evidence>
<sequence>MDALRKQASKLREQVAKQQQAVIKQFSASGYEHSDVVVIDEAEMQRHQQLEKLYRSTRAGKDFQKEIVKAGEAFTAIGYKHIEVGNKLSEECVKYGSENFDDSILAKAATIYGDARKHVEKEQEDLNNLLQSQVLDQLRAMIASSPLEDARHLAQRYSRMRQEAEAQGSEISRRQARVREAPIPENVAKLHAAESRMHELKANMAVLGKEAAAALSAVEAQQQRLTFQRLVALVEAEKTCYSRMAAILGNVEAELVTEKQHKESAPPVTPPQNGLEITSYFLAEVMHPFTATSEKELNLEKGDYVVVRKVSPTGWSEGECKGLAGWFPSSHVERRHRTPSTNGTTGQIY</sequence>
<dbReference type="SUPFAM" id="SSF50044">
    <property type="entry name" value="SH3-domain"/>
    <property type="match status" value="1"/>
</dbReference>
<organism evidence="5 6">
    <name type="scientific">Kalanchoe fedtschenkoi</name>
    <name type="common">Lavender scallops</name>
    <name type="synonym">South American air plant</name>
    <dbReference type="NCBI Taxonomy" id="63787"/>
    <lineage>
        <taxon>Eukaryota</taxon>
        <taxon>Viridiplantae</taxon>
        <taxon>Streptophyta</taxon>
        <taxon>Embryophyta</taxon>
        <taxon>Tracheophyta</taxon>
        <taxon>Spermatophyta</taxon>
        <taxon>Magnoliopsida</taxon>
        <taxon>eudicotyledons</taxon>
        <taxon>Gunneridae</taxon>
        <taxon>Pentapetalae</taxon>
        <taxon>Saxifragales</taxon>
        <taxon>Crassulaceae</taxon>
        <taxon>Kalanchoe</taxon>
    </lineage>
</organism>
<dbReference type="PROSITE" id="PS50002">
    <property type="entry name" value="SH3"/>
    <property type="match status" value="1"/>
</dbReference>
<dbReference type="InterPro" id="IPR036028">
    <property type="entry name" value="SH3-like_dom_sf"/>
</dbReference>
<reference evidence="5" key="1">
    <citation type="submission" date="2021-01" db="UniProtKB">
        <authorList>
            <consortium name="EnsemblPlants"/>
        </authorList>
    </citation>
    <scope>IDENTIFICATION</scope>
</reference>
<keyword evidence="1 2" id="KW-0728">SH3 domain</keyword>
<dbReference type="PANTHER" id="PTHR14167:SF77">
    <property type="entry name" value="SH3 DOMAIN-CONTAINING PROTEIN 3"/>
    <property type="match status" value="1"/>
</dbReference>
<feature type="coiled-coil region" evidence="3">
    <location>
        <begin position="147"/>
        <end position="210"/>
    </location>
</feature>
<proteinExistence type="predicted"/>
<evidence type="ECO:0000256" key="3">
    <source>
        <dbReference type="SAM" id="Coils"/>
    </source>
</evidence>
<protein>
    <recommendedName>
        <fullName evidence="4">SH3 domain-containing protein</fullName>
    </recommendedName>
</protein>
<dbReference type="InterPro" id="IPR050384">
    <property type="entry name" value="Endophilin_SH3RF"/>
</dbReference>
<evidence type="ECO:0000256" key="2">
    <source>
        <dbReference type="PROSITE-ProRule" id="PRU00192"/>
    </source>
</evidence>
<keyword evidence="6" id="KW-1185">Reference proteome</keyword>
<dbReference type="Proteomes" id="UP000594263">
    <property type="component" value="Unplaced"/>
</dbReference>
<dbReference type="Pfam" id="PF14604">
    <property type="entry name" value="SH3_9"/>
    <property type="match status" value="1"/>
</dbReference>
<keyword evidence="3" id="KW-0175">Coiled coil</keyword>
<feature type="domain" description="SH3" evidence="4">
    <location>
        <begin position="278"/>
        <end position="337"/>
    </location>
</feature>
<dbReference type="Gramene" id="Kaladp0053s0075.1.v1.1">
    <property type="protein sequence ID" value="Kaladp0053s0075.1.v1.1"/>
    <property type="gene ID" value="Kaladp0053s0075.v1.1"/>
</dbReference>
<dbReference type="InterPro" id="IPR001452">
    <property type="entry name" value="SH3_domain"/>
</dbReference>
<evidence type="ECO:0000256" key="1">
    <source>
        <dbReference type="ARBA" id="ARBA00022443"/>
    </source>
</evidence>
<accession>A0A7N0U2A8</accession>
<evidence type="ECO:0000259" key="4">
    <source>
        <dbReference type="PROSITE" id="PS50002"/>
    </source>
</evidence>